<sequence length="331" mass="34293">MQGQELLNTKDFSGGSVVIFGSMNADYTVTTKRLPTGGETVVGGPLTILPGGKSSNQAAAVARLGSGATMLGKLGTDANGDFLETQLVKAGVDMSAVSRCDGPSGATVITVDEHGENTIVISAGANEHVDPAYVDSVSKELTSGSVLGLCLESPMESVTRAAQLAHQAGLTVVLNDSPFQGELPQDLIDNVDLLLVNEHEMWQLISQEGDETPALSGEGWWQKLDWAEIYGRLKAVGFQRVVVTLGSAGSMVLEDGVAEHVEALKVSAVDTTGCGDAFMGAILAGLATGSSLLDSARVASYVSAYAATGRGAQSSYGTLEQVRAYFADCDK</sequence>
<evidence type="ECO:0000313" key="11">
    <source>
        <dbReference type="EMBL" id="BDR54323.1"/>
    </source>
</evidence>
<keyword evidence="4 9" id="KW-0418">Kinase</keyword>
<keyword evidence="12" id="KW-1185">Reference proteome</keyword>
<evidence type="ECO:0000256" key="4">
    <source>
        <dbReference type="ARBA" id="ARBA00022777"/>
    </source>
</evidence>
<comment type="pathway">
    <text evidence="9">Carbohydrate metabolism; D-ribose degradation; D-ribose 5-phosphate from beta-D-ribopyranose: step 2/2.</text>
</comment>
<organism evidence="11 12">
    <name type="scientific">Bombiscardovia apis</name>
    <dbReference type="NCBI Taxonomy" id="2932182"/>
    <lineage>
        <taxon>Bacteria</taxon>
        <taxon>Bacillati</taxon>
        <taxon>Actinomycetota</taxon>
        <taxon>Actinomycetes</taxon>
        <taxon>Bifidobacteriales</taxon>
        <taxon>Bifidobacteriaceae</taxon>
        <taxon>Bombiscardovia</taxon>
    </lineage>
</organism>
<comment type="similarity">
    <text evidence="9">Belongs to the carbohydrate kinase PfkB family. Ribokinase subfamily.</text>
</comment>
<dbReference type="HAMAP" id="MF_01987">
    <property type="entry name" value="Ribokinase"/>
    <property type="match status" value="1"/>
</dbReference>
<protein>
    <recommendedName>
        <fullName evidence="9">Ribokinase</fullName>
        <shortName evidence="9">RK</shortName>
        <ecNumber evidence="9">2.7.1.15</ecNumber>
    </recommendedName>
</protein>
<evidence type="ECO:0000259" key="10">
    <source>
        <dbReference type="Pfam" id="PF00294"/>
    </source>
</evidence>
<feature type="binding site" evidence="9">
    <location>
        <begin position="275"/>
        <end position="276"/>
    </location>
    <ligand>
        <name>ATP</name>
        <dbReference type="ChEBI" id="CHEBI:30616"/>
    </ligand>
</feature>
<comment type="cofactor">
    <cofactor evidence="9">
        <name>Mg(2+)</name>
        <dbReference type="ChEBI" id="CHEBI:18420"/>
    </cofactor>
    <text evidence="9">Requires a divalent cation, most likely magnesium in vivo, as an electrophilic catalyst to aid phosphoryl group transfer. It is the chelate of the metal and the nucleotide that is the actual substrate.</text>
</comment>
<feature type="binding site" evidence="9">
    <location>
        <position position="306"/>
    </location>
    <ligand>
        <name>K(+)</name>
        <dbReference type="ChEBI" id="CHEBI:29103"/>
    </ligand>
</feature>
<feature type="binding site" evidence="9">
    <location>
        <position position="272"/>
    </location>
    <ligand>
        <name>K(+)</name>
        <dbReference type="ChEBI" id="CHEBI:29103"/>
    </ligand>
</feature>
<dbReference type="InterPro" id="IPR002139">
    <property type="entry name" value="Ribo/fructo_kinase"/>
</dbReference>
<feature type="binding site" evidence="9">
    <location>
        <position position="270"/>
    </location>
    <ligand>
        <name>K(+)</name>
        <dbReference type="ChEBI" id="CHEBI:29103"/>
    </ligand>
</feature>
<feature type="binding site" evidence="9">
    <location>
        <begin position="24"/>
        <end position="26"/>
    </location>
    <ligand>
        <name>substrate</name>
    </ligand>
</feature>
<comment type="subcellular location">
    <subcellularLocation>
        <location evidence="9">Cytoplasm</location>
    </subcellularLocation>
</comment>
<keyword evidence="8 9" id="KW-0119">Carbohydrate metabolism</keyword>
<dbReference type="Pfam" id="PF00294">
    <property type="entry name" value="PfkB"/>
    <property type="match status" value="1"/>
</dbReference>
<feature type="domain" description="Carbohydrate kinase PfkB" evidence="10">
    <location>
        <begin position="16"/>
        <end position="315"/>
    </location>
</feature>
<keyword evidence="6 9" id="KW-0460">Magnesium</keyword>
<dbReference type="Gene3D" id="3.40.1190.20">
    <property type="match status" value="1"/>
</dbReference>
<dbReference type="InterPro" id="IPR011611">
    <property type="entry name" value="PfkB_dom"/>
</dbReference>
<comment type="activity regulation">
    <text evidence="9">Activated by a monovalent cation that binds near, but not in, the active site. The most likely occupant of the site in vivo is potassium. Ion binding induces a conformational change that may alter substrate affinity.</text>
</comment>
<comment type="function">
    <text evidence="9">Catalyzes the phosphorylation of ribose at O-5 in a reaction requiring ATP and magnesium. The resulting D-ribose-5-phosphate can then be used either for sythesis of nucleotides, histidine, and tryptophan, or as a component of the pentose phosphate pathway.</text>
</comment>
<evidence type="ECO:0000256" key="8">
    <source>
        <dbReference type="ARBA" id="ARBA00023277"/>
    </source>
</evidence>
<accession>A0ABN6SF64</accession>
<comment type="catalytic activity">
    <reaction evidence="9">
        <text>D-ribose + ATP = D-ribose 5-phosphate + ADP + H(+)</text>
        <dbReference type="Rhea" id="RHEA:13697"/>
        <dbReference type="ChEBI" id="CHEBI:15378"/>
        <dbReference type="ChEBI" id="CHEBI:30616"/>
        <dbReference type="ChEBI" id="CHEBI:47013"/>
        <dbReference type="ChEBI" id="CHEBI:78346"/>
        <dbReference type="ChEBI" id="CHEBI:456216"/>
        <dbReference type="EC" id="2.7.1.15"/>
    </reaction>
</comment>
<keyword evidence="7 9" id="KW-0630">Potassium</keyword>
<dbReference type="PANTHER" id="PTHR10584">
    <property type="entry name" value="SUGAR KINASE"/>
    <property type="match status" value="1"/>
</dbReference>
<keyword evidence="3 9" id="KW-0547">Nucleotide-binding</keyword>
<feature type="binding site" evidence="9">
    <location>
        <position position="315"/>
    </location>
    <ligand>
        <name>K(+)</name>
        <dbReference type="ChEBI" id="CHEBI:29103"/>
    </ligand>
</feature>
<dbReference type="CDD" id="cd01174">
    <property type="entry name" value="ribokinase"/>
    <property type="match status" value="1"/>
</dbReference>
<feature type="binding site" evidence="9">
    <location>
        <position position="309"/>
    </location>
    <ligand>
        <name>K(+)</name>
        <dbReference type="ChEBI" id="CHEBI:29103"/>
    </ligand>
</feature>
<dbReference type="PANTHER" id="PTHR10584:SF166">
    <property type="entry name" value="RIBOKINASE"/>
    <property type="match status" value="1"/>
</dbReference>
<evidence type="ECO:0000256" key="2">
    <source>
        <dbReference type="ARBA" id="ARBA00022723"/>
    </source>
</evidence>
<evidence type="ECO:0000256" key="6">
    <source>
        <dbReference type="ARBA" id="ARBA00022842"/>
    </source>
</evidence>
<dbReference type="EMBL" id="AP026800">
    <property type="protein sequence ID" value="BDR54323.1"/>
    <property type="molecule type" value="Genomic_DNA"/>
</dbReference>
<feature type="binding site" evidence="9">
    <location>
        <begin position="244"/>
        <end position="249"/>
    </location>
    <ligand>
        <name>ATP</name>
        <dbReference type="ChEBI" id="CHEBI:30616"/>
    </ligand>
</feature>
<keyword evidence="2 9" id="KW-0479">Metal-binding</keyword>
<evidence type="ECO:0000256" key="3">
    <source>
        <dbReference type="ARBA" id="ARBA00022741"/>
    </source>
</evidence>
<dbReference type="PRINTS" id="PR00990">
    <property type="entry name" value="RIBOKINASE"/>
</dbReference>
<keyword evidence="5 9" id="KW-0067">ATP-binding</keyword>
<evidence type="ECO:0000256" key="5">
    <source>
        <dbReference type="ARBA" id="ARBA00022840"/>
    </source>
</evidence>
<keyword evidence="9" id="KW-0963">Cytoplasm</keyword>
<evidence type="ECO:0000256" key="9">
    <source>
        <dbReference type="HAMAP-Rule" id="MF_01987"/>
    </source>
</evidence>
<feature type="binding site" evidence="9">
    <location>
        <position position="276"/>
    </location>
    <ligand>
        <name>substrate</name>
    </ligand>
</feature>
<keyword evidence="1 9" id="KW-0808">Transferase</keyword>
<evidence type="ECO:0000256" key="1">
    <source>
        <dbReference type="ARBA" id="ARBA00022679"/>
    </source>
</evidence>
<dbReference type="InterPro" id="IPR011877">
    <property type="entry name" value="Ribokinase"/>
</dbReference>
<comment type="subunit">
    <text evidence="9">Homodimer.</text>
</comment>
<name>A0ABN6SF64_9BIFI</name>
<dbReference type="InterPro" id="IPR029056">
    <property type="entry name" value="Ribokinase-like"/>
</dbReference>
<feature type="binding site" evidence="9">
    <location>
        <position position="197"/>
    </location>
    <ligand>
        <name>ATP</name>
        <dbReference type="ChEBI" id="CHEBI:30616"/>
    </ligand>
</feature>
<dbReference type="SUPFAM" id="SSF53613">
    <property type="entry name" value="Ribokinase-like"/>
    <property type="match status" value="1"/>
</dbReference>
<feature type="active site" description="Proton acceptor" evidence="9">
    <location>
        <position position="276"/>
    </location>
</feature>
<feature type="binding site" evidence="9">
    <location>
        <begin position="52"/>
        <end position="56"/>
    </location>
    <ligand>
        <name>substrate</name>
    </ligand>
</feature>
<proteinExistence type="inferred from homology"/>
<feature type="binding site" evidence="9">
    <location>
        <position position="311"/>
    </location>
    <ligand>
        <name>K(+)</name>
        <dbReference type="ChEBI" id="CHEBI:29103"/>
    </ligand>
</feature>
<dbReference type="RefSeq" id="WP_317643667.1">
    <property type="nucleotide sequence ID" value="NZ_AP026800.1"/>
</dbReference>
<feature type="binding site" evidence="9">
    <location>
        <position position="152"/>
    </location>
    <ligand>
        <name>substrate</name>
    </ligand>
</feature>
<dbReference type="Proteomes" id="UP001321748">
    <property type="component" value="Chromosome"/>
</dbReference>
<comment type="caution">
    <text evidence="9">Lacks conserved residue(s) required for the propagation of feature annotation.</text>
</comment>
<evidence type="ECO:0000256" key="7">
    <source>
        <dbReference type="ARBA" id="ARBA00022958"/>
    </source>
</evidence>
<gene>
    <name evidence="9 11" type="primary">rbsK</name>
    <name evidence="11" type="ORF">KIMH_04340</name>
</gene>
<evidence type="ECO:0000313" key="12">
    <source>
        <dbReference type="Proteomes" id="UP001321748"/>
    </source>
</evidence>
<dbReference type="EC" id="2.7.1.15" evidence="9"/>
<reference evidence="11 12" key="1">
    <citation type="journal article" date="2023" name="Microbiol. Spectr.">
        <title>Symbiosis of Carpenter Bees with Uncharacterized Lactic Acid Bacteria Showing NAD Auxotrophy.</title>
        <authorList>
            <person name="Kawasaki S."/>
            <person name="Ozawa K."/>
            <person name="Mori T."/>
            <person name="Yamamoto A."/>
            <person name="Ito M."/>
            <person name="Ohkuma M."/>
            <person name="Sakamoto M."/>
            <person name="Matsutani M."/>
        </authorList>
    </citation>
    <scope>NUCLEOTIDE SEQUENCE [LARGE SCALE GENOMIC DNA]</scope>
    <source>
        <strain evidence="11 12">KimH</strain>
    </source>
</reference>